<accession>A0A8H8DDE0</accession>
<feature type="transmembrane region" description="Helical" evidence="1">
    <location>
        <begin position="200"/>
        <end position="226"/>
    </location>
</feature>
<proteinExistence type="predicted"/>
<keyword evidence="1" id="KW-0812">Transmembrane</keyword>
<keyword evidence="2" id="KW-0732">Signal</keyword>
<feature type="signal peptide" evidence="2">
    <location>
        <begin position="1"/>
        <end position="20"/>
    </location>
</feature>
<gene>
    <name evidence="3" type="ORF">I9W82_000387</name>
</gene>
<dbReference type="RefSeq" id="XP_067550413.1">
    <property type="nucleotide sequence ID" value="XM_067692880.1"/>
</dbReference>
<organism evidence="3 4">
    <name type="scientific">Candida metapsilosis</name>
    <dbReference type="NCBI Taxonomy" id="273372"/>
    <lineage>
        <taxon>Eukaryota</taxon>
        <taxon>Fungi</taxon>
        <taxon>Dikarya</taxon>
        <taxon>Ascomycota</taxon>
        <taxon>Saccharomycotina</taxon>
        <taxon>Pichiomycetes</taxon>
        <taxon>Debaryomycetaceae</taxon>
        <taxon>Candida/Lodderomyces clade</taxon>
        <taxon>Candida</taxon>
    </lineage>
</organism>
<dbReference type="OrthoDB" id="4025369at2759"/>
<feature type="chain" id="PRO_5034348288" evidence="2">
    <location>
        <begin position="21"/>
        <end position="342"/>
    </location>
</feature>
<keyword evidence="1" id="KW-0472">Membrane</keyword>
<evidence type="ECO:0000313" key="3">
    <source>
        <dbReference type="EMBL" id="KAG5421297.1"/>
    </source>
</evidence>
<evidence type="ECO:0000256" key="2">
    <source>
        <dbReference type="SAM" id="SignalP"/>
    </source>
</evidence>
<reference evidence="3 4" key="1">
    <citation type="submission" date="2020-12" db="EMBL/GenBank/DDBJ databases">
        <title>Effect of drift, selection, and recombination on the evolution of hybrid genomes in Candida yeast pathogens.</title>
        <authorList>
            <person name="Mixao V."/>
            <person name="Ksiezopolska E."/>
            <person name="Saus E."/>
            <person name="Boekhout T."/>
            <person name="Gacser A."/>
            <person name="Gabaldon T."/>
        </authorList>
    </citation>
    <scope>NUCLEOTIDE SEQUENCE [LARGE SCALE GENOMIC DNA]</scope>
    <source>
        <strain evidence="3 4">BP57</strain>
    </source>
</reference>
<evidence type="ECO:0000256" key="1">
    <source>
        <dbReference type="SAM" id="Phobius"/>
    </source>
</evidence>
<dbReference type="Proteomes" id="UP000669133">
    <property type="component" value="Unassembled WGS sequence"/>
</dbReference>
<comment type="caution">
    <text evidence="3">The sequence shown here is derived from an EMBL/GenBank/DDBJ whole genome shotgun (WGS) entry which is preliminary data.</text>
</comment>
<keyword evidence="4" id="KW-1185">Reference proteome</keyword>
<dbReference type="GeneID" id="93649016"/>
<name>A0A8H8DDE0_9ASCO</name>
<dbReference type="EMBL" id="JAEOAQ010000001">
    <property type="protein sequence ID" value="KAG5421297.1"/>
    <property type="molecule type" value="Genomic_DNA"/>
</dbReference>
<keyword evidence="1" id="KW-1133">Transmembrane helix</keyword>
<sequence>MRVLNLLLLTCGLYIGGSMGHAPSYPEEKHIIREIDQEEIHSWYFYDEGHLTQSKLWDEISSGSNYFYDTVIHFNKTNQTLVLTSTDPPTFYQVDLELIGLFDEEDAEELDVLLPMNDGATMLFMDAKNNILQFPSPISDNVILTSLLMNQGIEDFSLNDFANGTIPIEIGDIENDEDFELQAKKLLKLLLLPLKLLKKLLMLIKFLLCLPFLIIKKIILLPFLLIKKIIMLLKKKVLISIKMKITAVVVKVKDTASDVAEKTVDVTVVVVVSVKKVVIKTAAKIDYDVKKVAAKAKMTKDKIIEKAIMEKIKINDKVDNKVGHALMKAERTKEKYFGGGGE</sequence>
<dbReference type="AlphaFoldDB" id="A0A8H8DDE0"/>
<evidence type="ECO:0000313" key="4">
    <source>
        <dbReference type="Proteomes" id="UP000669133"/>
    </source>
</evidence>
<protein>
    <submittedName>
        <fullName evidence="3">Uncharacterized protein</fullName>
    </submittedName>
</protein>